<evidence type="ECO:0000256" key="1">
    <source>
        <dbReference type="ARBA" id="ARBA00004123"/>
    </source>
</evidence>
<keyword evidence="4" id="KW-0227">DNA damage</keyword>
<dbReference type="GO" id="GO:0006281">
    <property type="term" value="P:DNA repair"/>
    <property type="evidence" value="ECO:0007669"/>
    <property type="project" value="InterPro"/>
</dbReference>
<evidence type="ECO:0000256" key="6">
    <source>
        <dbReference type="ARBA" id="ARBA00023242"/>
    </source>
</evidence>
<evidence type="ECO:0000313" key="10">
    <source>
        <dbReference type="Proteomes" id="UP000230066"/>
    </source>
</evidence>
<evidence type="ECO:0000313" key="9">
    <source>
        <dbReference type="EMBL" id="THD20480.1"/>
    </source>
</evidence>
<keyword evidence="6" id="KW-0539">Nucleus</keyword>
<dbReference type="GO" id="GO:0033314">
    <property type="term" value="P:mitotic DNA replication checkpoint signaling"/>
    <property type="evidence" value="ECO:0007669"/>
    <property type="project" value="TreeGrafter"/>
</dbReference>
<feature type="region of interest" description="Disordered" evidence="8">
    <location>
        <begin position="454"/>
        <end position="475"/>
    </location>
</feature>
<proteinExistence type="inferred from homology"/>
<evidence type="ECO:0000256" key="2">
    <source>
        <dbReference type="ARBA" id="ARBA00006168"/>
    </source>
</evidence>
<keyword evidence="3" id="KW-0547">Nucleotide-binding</keyword>
<dbReference type="InterPro" id="IPR027417">
    <property type="entry name" value="P-loop_NTPase"/>
</dbReference>
<dbReference type="GO" id="GO:0005634">
    <property type="term" value="C:nucleus"/>
    <property type="evidence" value="ECO:0007669"/>
    <property type="project" value="UniProtKB-SubCell"/>
</dbReference>
<dbReference type="Proteomes" id="UP000230066">
    <property type="component" value="Unassembled WGS sequence"/>
</dbReference>
<dbReference type="Gene3D" id="3.40.50.300">
    <property type="entry name" value="P-loop containing nucleotide triphosphate hydrolases"/>
    <property type="match status" value="1"/>
</dbReference>
<dbReference type="SUPFAM" id="SSF52540">
    <property type="entry name" value="P-loop containing nucleoside triphosphate hydrolases"/>
    <property type="match status" value="1"/>
</dbReference>
<dbReference type="Gene3D" id="1.10.8.60">
    <property type="match status" value="1"/>
</dbReference>
<evidence type="ECO:0000256" key="8">
    <source>
        <dbReference type="SAM" id="MobiDB-lite"/>
    </source>
</evidence>
<dbReference type="EMBL" id="JXXN02004574">
    <property type="protein sequence ID" value="THD20480.1"/>
    <property type="molecule type" value="Genomic_DNA"/>
</dbReference>
<gene>
    <name evidence="9" type="ORF">D915_008826</name>
</gene>
<dbReference type="InterPro" id="IPR004582">
    <property type="entry name" value="Checkpoint_prot_Rad17_Rad24"/>
</dbReference>
<dbReference type="GO" id="GO:0000077">
    <property type="term" value="P:DNA damage checkpoint signaling"/>
    <property type="evidence" value="ECO:0007669"/>
    <property type="project" value="TreeGrafter"/>
</dbReference>
<comment type="caution">
    <text evidence="9">The sequence shown here is derived from an EMBL/GenBank/DDBJ whole genome shotgun (WGS) entry which is preliminary data.</text>
</comment>
<evidence type="ECO:0000256" key="5">
    <source>
        <dbReference type="ARBA" id="ARBA00022840"/>
    </source>
</evidence>
<evidence type="ECO:0000256" key="7">
    <source>
        <dbReference type="ARBA" id="ARBA00023306"/>
    </source>
</evidence>
<feature type="region of interest" description="Disordered" evidence="8">
    <location>
        <begin position="282"/>
        <end position="301"/>
    </location>
</feature>
<organism evidence="9 10">
    <name type="scientific">Fasciola hepatica</name>
    <name type="common">Liver fluke</name>
    <dbReference type="NCBI Taxonomy" id="6192"/>
    <lineage>
        <taxon>Eukaryota</taxon>
        <taxon>Metazoa</taxon>
        <taxon>Spiralia</taxon>
        <taxon>Lophotrochozoa</taxon>
        <taxon>Platyhelminthes</taxon>
        <taxon>Trematoda</taxon>
        <taxon>Digenea</taxon>
        <taxon>Plagiorchiida</taxon>
        <taxon>Echinostomata</taxon>
        <taxon>Echinostomatoidea</taxon>
        <taxon>Fasciolidae</taxon>
        <taxon>Fasciola</taxon>
    </lineage>
</organism>
<comment type="subcellular location">
    <subcellularLocation>
        <location evidence="1">Nucleus</location>
    </subcellularLocation>
</comment>
<dbReference type="PANTHER" id="PTHR12172:SF0">
    <property type="entry name" value="CELL CYCLE CHECKPOINT PROTEIN RAD17"/>
    <property type="match status" value="1"/>
</dbReference>
<keyword evidence="10" id="KW-1185">Reference proteome</keyword>
<name>A0A4E0RXH1_FASHE</name>
<dbReference type="GO" id="GO:0003689">
    <property type="term" value="F:DNA clamp loader activity"/>
    <property type="evidence" value="ECO:0007669"/>
    <property type="project" value="TreeGrafter"/>
</dbReference>
<reference evidence="9" key="1">
    <citation type="submission" date="2019-03" db="EMBL/GenBank/DDBJ databases">
        <title>Improved annotation for the trematode Fasciola hepatica.</title>
        <authorList>
            <person name="Choi Y.-J."/>
            <person name="Martin J."/>
            <person name="Mitreva M."/>
        </authorList>
    </citation>
    <scope>NUCLEOTIDE SEQUENCE [LARGE SCALE GENOMIC DNA]</scope>
</reference>
<comment type="similarity">
    <text evidence="2">Belongs to the rad17/RAD24 family.</text>
</comment>
<accession>A0A4E0RXH1</accession>
<evidence type="ECO:0000256" key="3">
    <source>
        <dbReference type="ARBA" id="ARBA00022741"/>
    </source>
</evidence>
<dbReference type="PANTHER" id="PTHR12172">
    <property type="entry name" value="CELL CYCLE CHECKPOINT PROTEIN RAD17"/>
    <property type="match status" value="1"/>
</dbReference>
<sequence>MPTVLGRGRTKTATDWLLSQVTVADEQLCVSRISDLWTCKYSPQSESELAVHGDKLKELTNVVQCCLTTKRVNHRGGPVLLLCGPPGSGKISSLRIALQTIFPHGNIQWMEWLDESLGSDEITQLEEFVRQSCRYQIVTEKLTDMNCVNEPSFVIIVLKNLPVSLADCASRFHSLLRFHATNASPSSLLVVSCTSSSSSRESLLSERILCPISLRSELNISRVEFNPVAPTLLLKALNRIVKQEHPKSKMPSRAVLQQIAGCCAGDLRTAVNQLQFFCQSDRKPGRFSRSSDAQPDTGRDPGLSLFHALGKLLYGKRHKPESLSASDVKIVKSELSAHLANWKRPELTFDLDDVLEQCQMSGDQAISWLHENYIDFMPHMTAINWACQHVSWADSQLSGGMNWRLGLTPAADWNANEKVSGAARQPSSLATRHYGALVVIRALLLSHNMTEESIASDPSDSRTRPRQGFRPLRAPSVQDSWKVAGQRRDAWCDLGAQCAETFGQLYGFGNFFIANRCRWLYDYLPLAGKLSSIRAYLDKNPSVSELVDTISTFSRSSRPGERRLHSGYNKKPVNISISDGICPPDAILEGDALLIEEDISDSEHQ</sequence>
<dbReference type="Pfam" id="PF03215">
    <property type="entry name" value="Rad17"/>
    <property type="match status" value="1"/>
</dbReference>
<keyword evidence="5" id="KW-0067">ATP-binding</keyword>
<dbReference type="GO" id="GO:0005524">
    <property type="term" value="F:ATP binding"/>
    <property type="evidence" value="ECO:0007669"/>
    <property type="project" value="UniProtKB-KW"/>
</dbReference>
<keyword evidence="7" id="KW-0131">Cell cycle</keyword>
<dbReference type="AlphaFoldDB" id="A0A4E0RXH1"/>
<protein>
    <submittedName>
        <fullName evidence="9">Cell cycle checkpoint protein rad17</fullName>
    </submittedName>
</protein>
<dbReference type="GO" id="GO:0003682">
    <property type="term" value="F:chromatin binding"/>
    <property type="evidence" value="ECO:0007669"/>
    <property type="project" value="TreeGrafter"/>
</dbReference>
<evidence type="ECO:0000256" key="4">
    <source>
        <dbReference type="ARBA" id="ARBA00022763"/>
    </source>
</evidence>